<protein>
    <recommendedName>
        <fullName evidence="4">DUF4148 domain-containing protein</fullName>
    </recommendedName>
</protein>
<dbReference type="Proteomes" id="UP000494365">
    <property type="component" value="Unassembled WGS sequence"/>
</dbReference>
<accession>A0A6S7BQY1</accession>
<dbReference type="EMBL" id="CADIKK010000020">
    <property type="protein sequence ID" value="CAB3796363.1"/>
    <property type="molecule type" value="Genomic_DNA"/>
</dbReference>
<feature type="chain" id="PRO_5028913494" description="DUF4148 domain-containing protein" evidence="1">
    <location>
        <begin position="24"/>
        <end position="95"/>
    </location>
</feature>
<evidence type="ECO:0000256" key="1">
    <source>
        <dbReference type="SAM" id="SignalP"/>
    </source>
</evidence>
<keyword evidence="3" id="KW-1185">Reference proteome</keyword>
<keyword evidence="1" id="KW-0732">Signal</keyword>
<sequence length="95" mass="9586">MIKHLVIAALLCASAAVVSPAFASGGYGPAPHYDPLAGAPASQRGQSAQTVRAEQVLAMANADASTQSWGGVRDTTSQSGARAVLNAPLSAYSHH</sequence>
<gene>
    <name evidence="2" type="ORF">LMG28614_04364</name>
</gene>
<dbReference type="RefSeq" id="WP_175151470.1">
    <property type="nucleotide sequence ID" value="NZ_CADIKK010000020.1"/>
</dbReference>
<dbReference type="AlphaFoldDB" id="A0A6S7BQY1"/>
<evidence type="ECO:0000313" key="3">
    <source>
        <dbReference type="Proteomes" id="UP000494365"/>
    </source>
</evidence>
<evidence type="ECO:0008006" key="4">
    <source>
        <dbReference type="Google" id="ProtNLM"/>
    </source>
</evidence>
<feature type="signal peptide" evidence="1">
    <location>
        <begin position="1"/>
        <end position="23"/>
    </location>
</feature>
<evidence type="ECO:0000313" key="2">
    <source>
        <dbReference type="EMBL" id="CAB3796363.1"/>
    </source>
</evidence>
<organism evidence="2 3">
    <name type="scientific">Paraburkholderia ultramafica</name>
    <dbReference type="NCBI Taxonomy" id="1544867"/>
    <lineage>
        <taxon>Bacteria</taxon>
        <taxon>Pseudomonadati</taxon>
        <taxon>Pseudomonadota</taxon>
        <taxon>Betaproteobacteria</taxon>
        <taxon>Burkholderiales</taxon>
        <taxon>Burkholderiaceae</taxon>
        <taxon>Paraburkholderia</taxon>
    </lineage>
</organism>
<name>A0A6S7BQY1_9BURK</name>
<reference evidence="2 3" key="1">
    <citation type="submission" date="2020-04" db="EMBL/GenBank/DDBJ databases">
        <authorList>
            <person name="De Canck E."/>
        </authorList>
    </citation>
    <scope>NUCLEOTIDE SEQUENCE [LARGE SCALE GENOMIC DNA]</scope>
    <source>
        <strain evidence="2 3">LMG 28614</strain>
    </source>
</reference>
<proteinExistence type="predicted"/>